<reference evidence="2" key="1">
    <citation type="journal article" date="2015" name="Nature">
        <title>Complex archaea that bridge the gap between prokaryotes and eukaryotes.</title>
        <authorList>
            <person name="Spang A."/>
            <person name="Saw J.H."/>
            <person name="Jorgensen S.L."/>
            <person name="Zaremba-Niedzwiedzka K."/>
            <person name="Martijn J."/>
            <person name="Lind A.E."/>
            <person name="van Eijk R."/>
            <person name="Schleper C."/>
            <person name="Guy L."/>
            <person name="Ettema T.J."/>
        </authorList>
    </citation>
    <scope>NUCLEOTIDE SEQUENCE</scope>
</reference>
<protein>
    <recommendedName>
        <fullName evidence="3">Portal protein</fullName>
    </recommendedName>
</protein>
<name>A0A0F9W767_9ZZZZ</name>
<comment type="caution">
    <text evidence="2">The sequence shown here is derived from an EMBL/GenBank/DDBJ whole genome shotgun (WGS) entry which is preliminary data.</text>
</comment>
<dbReference type="AlphaFoldDB" id="A0A0F9W767"/>
<evidence type="ECO:0000256" key="1">
    <source>
        <dbReference type="SAM" id="MobiDB-lite"/>
    </source>
</evidence>
<sequence length="595" mass="66551">MKTITQIQKRATWLEDTYHANRITNQNKVDRYYRDNFDVPHVKAPYTIIRQGTGRELVDTPASHIVTAHPQVSVEATGGSDAALERARKVGSLLNHWADYIGMQNPNPYQEGIKKLLRRGEKWIQIVHNPEFSEEEPFQDDIPVLFALLDPMVVFGSPNERNGVPDYIVVSYKKHYQAVQSKYEHWANPKNRDENDKYANWLEYWGSYKVKRKGKEKTVHIRYFEADGQPILETTGSTEKNPEYGIQPNLLGFVPFVHAYSGYGDRTASGAPEDLAVSRLQPHMGKLLEETEVASYIASQLKIHAIGKVKIKIKDPEFIDAAKNADYDFSVGAKNYEVTPQYEFEESLGVEPGPAVFAHLSNIKSDIQRVNPPIMQGIGSGSSGRQEDIYTKHALAQYESVINNSSTAWAIAFGLALRVLKNETYGLLPLSTKAISIKKGQRVSEAITVKDEDIDNFRCTLQLKAADPIEDKAQAYTGMAMWQARAIDHKTMLVKYHGYTPDEADDTIANTDLEWMIKEDPDFVKAVTSAVKEKMGIQDTSQMAQLGQEGAVFGQQGKEGGSPRQGNVKNPQAALEQADMLMASRTSRRPPGLGG</sequence>
<dbReference type="EMBL" id="LAZR01000336">
    <property type="protein sequence ID" value="KKN73863.1"/>
    <property type="molecule type" value="Genomic_DNA"/>
</dbReference>
<evidence type="ECO:0008006" key="3">
    <source>
        <dbReference type="Google" id="ProtNLM"/>
    </source>
</evidence>
<organism evidence="2">
    <name type="scientific">marine sediment metagenome</name>
    <dbReference type="NCBI Taxonomy" id="412755"/>
    <lineage>
        <taxon>unclassified sequences</taxon>
        <taxon>metagenomes</taxon>
        <taxon>ecological metagenomes</taxon>
    </lineage>
</organism>
<evidence type="ECO:0000313" key="2">
    <source>
        <dbReference type="EMBL" id="KKN73863.1"/>
    </source>
</evidence>
<proteinExistence type="predicted"/>
<gene>
    <name evidence="2" type="ORF">LCGC14_0396650</name>
</gene>
<accession>A0A0F9W767</accession>
<feature type="region of interest" description="Disordered" evidence="1">
    <location>
        <begin position="553"/>
        <end position="572"/>
    </location>
</feature>